<evidence type="ECO:0000313" key="1">
    <source>
        <dbReference type="EMBL" id="PIM51892.1"/>
    </source>
</evidence>
<protein>
    <submittedName>
        <fullName evidence="1">Uncharacterized protein</fullName>
    </submittedName>
</protein>
<dbReference type="EMBL" id="PEOG01000050">
    <property type="protein sequence ID" value="PIM51892.1"/>
    <property type="molecule type" value="Genomic_DNA"/>
</dbReference>
<dbReference type="RefSeq" id="WP_099862856.1">
    <property type="nucleotide sequence ID" value="NZ_PEOG01000050.1"/>
</dbReference>
<comment type="caution">
    <text evidence="1">The sequence shown here is derived from an EMBL/GenBank/DDBJ whole genome shotgun (WGS) entry which is preliminary data.</text>
</comment>
<dbReference type="Proteomes" id="UP000231501">
    <property type="component" value="Unassembled WGS sequence"/>
</dbReference>
<dbReference type="OrthoDB" id="9154126at2"/>
<reference evidence="1 2" key="1">
    <citation type="submission" date="2017-11" db="EMBL/GenBank/DDBJ databases">
        <title>Draft genome sequence of Mitsuaria sp. HWN-4.</title>
        <authorList>
            <person name="Gundlapally S.R."/>
        </authorList>
    </citation>
    <scope>NUCLEOTIDE SEQUENCE [LARGE SCALE GENOMIC DNA]</scope>
    <source>
        <strain evidence="1 2">HWN-4</strain>
    </source>
</reference>
<dbReference type="AlphaFoldDB" id="A0A2G9C6C3"/>
<accession>A0A2G9C6C3</accession>
<proteinExistence type="predicted"/>
<name>A0A2G9C6C3_9BURK</name>
<gene>
    <name evidence="1" type="ORF">CS062_17355</name>
</gene>
<sequence>MGYTTKFTGHLTLSRPLTMIEAKTLLEINEDPATATGNRPGDGYMQWVPGTDLQSIVWDGGEKFYDYTEWLQWVCGWLRDRGIVCWGTFIWSGEQAGDHGELVVLDNVVERKEGRQHTLGRFAPLTLRALADMALAEVTKP</sequence>
<organism evidence="1 2">
    <name type="scientific">Roseateles chitinivorans</name>
    <dbReference type="NCBI Taxonomy" id="2917965"/>
    <lineage>
        <taxon>Bacteria</taxon>
        <taxon>Pseudomonadati</taxon>
        <taxon>Pseudomonadota</taxon>
        <taxon>Betaproteobacteria</taxon>
        <taxon>Burkholderiales</taxon>
        <taxon>Sphaerotilaceae</taxon>
        <taxon>Roseateles</taxon>
    </lineage>
</organism>
<keyword evidence="2" id="KW-1185">Reference proteome</keyword>
<evidence type="ECO:0000313" key="2">
    <source>
        <dbReference type="Proteomes" id="UP000231501"/>
    </source>
</evidence>